<dbReference type="Gene3D" id="3.40.50.300">
    <property type="entry name" value="P-loop containing nucleotide triphosphate hydrolases"/>
    <property type="match status" value="1"/>
</dbReference>
<dbReference type="InterPro" id="IPR003593">
    <property type="entry name" value="AAA+_ATPase"/>
</dbReference>
<organism evidence="6 7">
    <name type="scientific">Paenibacillus aurantius</name>
    <dbReference type="NCBI Taxonomy" id="2918900"/>
    <lineage>
        <taxon>Bacteria</taxon>
        <taxon>Bacillati</taxon>
        <taxon>Bacillota</taxon>
        <taxon>Bacilli</taxon>
        <taxon>Bacillales</taxon>
        <taxon>Paenibacillaceae</taxon>
        <taxon>Paenibacillus</taxon>
    </lineage>
</organism>
<evidence type="ECO:0000313" key="6">
    <source>
        <dbReference type="EMBL" id="WNQ11855.1"/>
    </source>
</evidence>
<comment type="similarity">
    <text evidence="1">Belongs to the ABC transporter superfamily.</text>
</comment>
<dbReference type="SMART" id="SM00382">
    <property type="entry name" value="AAA"/>
    <property type="match status" value="1"/>
</dbReference>
<dbReference type="EMBL" id="CP130318">
    <property type="protein sequence ID" value="WNQ11855.1"/>
    <property type="molecule type" value="Genomic_DNA"/>
</dbReference>
<dbReference type="KEGG" id="paun:MJA45_02020"/>
<keyword evidence="2" id="KW-0813">Transport</keyword>
<feature type="domain" description="ABC transporter" evidence="5">
    <location>
        <begin position="4"/>
        <end position="231"/>
    </location>
</feature>
<evidence type="ECO:0000259" key="5">
    <source>
        <dbReference type="PROSITE" id="PS50893"/>
    </source>
</evidence>
<keyword evidence="3" id="KW-0547">Nucleotide-binding</keyword>
<reference evidence="6 7" key="1">
    <citation type="submission" date="2022-02" db="EMBL/GenBank/DDBJ databases">
        <title>Paenibacillus sp. MBLB1776 Whole Genome Shotgun Sequencing.</title>
        <authorList>
            <person name="Hwang C.Y."/>
            <person name="Cho E.-S."/>
            <person name="Seo M.-J."/>
        </authorList>
    </citation>
    <scope>NUCLEOTIDE SEQUENCE [LARGE SCALE GENOMIC DNA]</scope>
    <source>
        <strain evidence="6 7">MBLB1776</strain>
    </source>
</reference>
<dbReference type="InterPro" id="IPR003439">
    <property type="entry name" value="ABC_transporter-like_ATP-bd"/>
</dbReference>
<evidence type="ECO:0000256" key="2">
    <source>
        <dbReference type="ARBA" id="ARBA00022448"/>
    </source>
</evidence>
<dbReference type="Pfam" id="PF13732">
    <property type="entry name" value="DrrA1-3_C"/>
    <property type="match status" value="1"/>
</dbReference>
<dbReference type="InterPro" id="IPR025302">
    <property type="entry name" value="DrrA1/2-like_C"/>
</dbReference>
<dbReference type="GO" id="GO:0016887">
    <property type="term" value="F:ATP hydrolysis activity"/>
    <property type="evidence" value="ECO:0007669"/>
    <property type="project" value="InterPro"/>
</dbReference>
<keyword evidence="4 6" id="KW-0067">ATP-binding</keyword>
<dbReference type="PANTHER" id="PTHR42711">
    <property type="entry name" value="ABC TRANSPORTER ATP-BINDING PROTEIN"/>
    <property type="match status" value="1"/>
</dbReference>
<evidence type="ECO:0000256" key="1">
    <source>
        <dbReference type="ARBA" id="ARBA00005417"/>
    </source>
</evidence>
<sequence>MNALQLENVVKNFADKRAVNGISFEVKEGEIFGLLGGNGAGKTTTMRMVLGLIAPDGGSIRWKERAYRDELRRIMGYLPEERGLYPKVKVNEQILYLAELRGMPRKEADRRLKRWLEEFEVPEYYGKKVEELSKGNQQKIQFIAAVIHDPEIVILDEVFSGLDPVNVELMKKSVLHLRDEGKTILFSSHRMDHVEELCENICILHRSNLVLKGKIKEIKAGYPKERIVLETAGPVKGLSSTPGVLSVEEKEGRYEIRINAASAGREILQRALAQTDVSRFQVMEPTLTEIFIKKVGKDHEQSAVGH</sequence>
<dbReference type="SUPFAM" id="SSF52540">
    <property type="entry name" value="P-loop containing nucleoside triphosphate hydrolases"/>
    <property type="match status" value="1"/>
</dbReference>
<dbReference type="InterPro" id="IPR017871">
    <property type="entry name" value="ABC_transporter-like_CS"/>
</dbReference>
<proteinExistence type="inferred from homology"/>
<dbReference type="Pfam" id="PF00005">
    <property type="entry name" value="ABC_tran"/>
    <property type="match status" value="1"/>
</dbReference>
<dbReference type="PANTHER" id="PTHR42711:SF5">
    <property type="entry name" value="ABC TRANSPORTER ATP-BINDING PROTEIN NATA"/>
    <property type="match status" value="1"/>
</dbReference>
<dbReference type="RefSeq" id="WP_315605630.1">
    <property type="nucleotide sequence ID" value="NZ_CP130318.1"/>
</dbReference>
<evidence type="ECO:0000256" key="4">
    <source>
        <dbReference type="ARBA" id="ARBA00022840"/>
    </source>
</evidence>
<protein>
    <submittedName>
        <fullName evidence="6">ABC transporter ATP-binding protein</fullName>
    </submittedName>
</protein>
<name>A0AA96LGW8_9BACL</name>
<gene>
    <name evidence="6" type="ORF">MJA45_02020</name>
</gene>
<dbReference type="GO" id="GO:0005524">
    <property type="term" value="F:ATP binding"/>
    <property type="evidence" value="ECO:0007669"/>
    <property type="project" value="UniProtKB-KW"/>
</dbReference>
<evidence type="ECO:0000256" key="3">
    <source>
        <dbReference type="ARBA" id="ARBA00022741"/>
    </source>
</evidence>
<dbReference type="InterPro" id="IPR027417">
    <property type="entry name" value="P-loop_NTPase"/>
</dbReference>
<evidence type="ECO:0000313" key="7">
    <source>
        <dbReference type="Proteomes" id="UP001305702"/>
    </source>
</evidence>
<accession>A0AA96LGW8</accession>
<dbReference type="Proteomes" id="UP001305702">
    <property type="component" value="Chromosome"/>
</dbReference>
<dbReference type="InterPro" id="IPR050763">
    <property type="entry name" value="ABC_transporter_ATP-binding"/>
</dbReference>
<dbReference type="PROSITE" id="PS50893">
    <property type="entry name" value="ABC_TRANSPORTER_2"/>
    <property type="match status" value="1"/>
</dbReference>
<keyword evidence="7" id="KW-1185">Reference proteome</keyword>
<dbReference type="AlphaFoldDB" id="A0AA96LGW8"/>
<dbReference type="PROSITE" id="PS00211">
    <property type="entry name" value="ABC_TRANSPORTER_1"/>
    <property type="match status" value="1"/>
</dbReference>